<reference evidence="1 2" key="1">
    <citation type="journal article" date="2015" name="Genome Announc.">
        <title>Expanding the biotechnology potential of lactobacilli through comparative genomics of 213 strains and associated genera.</title>
        <authorList>
            <person name="Sun Z."/>
            <person name="Harris H.M."/>
            <person name="McCann A."/>
            <person name="Guo C."/>
            <person name="Argimon S."/>
            <person name="Zhang W."/>
            <person name="Yang X."/>
            <person name="Jeffery I.B."/>
            <person name="Cooney J.C."/>
            <person name="Kagawa T.F."/>
            <person name="Liu W."/>
            <person name="Song Y."/>
            <person name="Salvetti E."/>
            <person name="Wrobel A."/>
            <person name="Rasinkangas P."/>
            <person name="Parkhill J."/>
            <person name="Rea M.C."/>
            <person name="O'Sullivan O."/>
            <person name="Ritari J."/>
            <person name="Douillard F.P."/>
            <person name="Paul Ross R."/>
            <person name="Yang R."/>
            <person name="Briner A.E."/>
            <person name="Felis G.E."/>
            <person name="de Vos W.M."/>
            <person name="Barrangou R."/>
            <person name="Klaenhammer T.R."/>
            <person name="Caufield P.W."/>
            <person name="Cui Y."/>
            <person name="Zhang H."/>
            <person name="O'Toole P.W."/>
        </authorList>
    </citation>
    <scope>NUCLEOTIDE SEQUENCE [LARGE SCALE GENOMIC DNA]</scope>
    <source>
        <strain evidence="1 2">DSM 13343</strain>
    </source>
</reference>
<sequence length="103" mass="10831">MDTAMRLLQSSYGSIDQRLAPMHRDFVIHVANLNGTEMTGRLALSSYIALVSIGTARPTIDSFAVLGEVTISGAAAKLDDLADQLQIASDSGAKNILLPVSAT</sequence>
<dbReference type="EMBL" id="AZEU01000134">
    <property type="protein sequence ID" value="KRL45055.1"/>
    <property type="molecule type" value="Genomic_DNA"/>
</dbReference>
<name>A0A0R1QJT8_9LACO</name>
<organism evidence="1 2">
    <name type="scientific">Lacticaseibacillus manihotivorans DSM 13343 = JCM 12514</name>
    <dbReference type="NCBI Taxonomy" id="1423769"/>
    <lineage>
        <taxon>Bacteria</taxon>
        <taxon>Bacillati</taxon>
        <taxon>Bacillota</taxon>
        <taxon>Bacilli</taxon>
        <taxon>Lactobacillales</taxon>
        <taxon>Lactobacillaceae</taxon>
        <taxon>Lacticaseibacillus</taxon>
    </lineage>
</organism>
<dbReference type="SUPFAM" id="SSF54211">
    <property type="entry name" value="Ribosomal protein S5 domain 2-like"/>
    <property type="match status" value="1"/>
</dbReference>
<proteinExistence type="predicted"/>
<evidence type="ECO:0000313" key="2">
    <source>
        <dbReference type="Proteomes" id="UP000051790"/>
    </source>
</evidence>
<gene>
    <name evidence="1" type="ORF">FD01_GL000844</name>
</gene>
<protein>
    <recommendedName>
        <fullName evidence="3">Lon proteolytic domain-containing protein</fullName>
    </recommendedName>
</protein>
<dbReference type="AlphaFoldDB" id="A0A0R1QJT8"/>
<dbReference type="RefSeq" id="WP_054714046.1">
    <property type="nucleotide sequence ID" value="NZ_AZEU01000134.1"/>
</dbReference>
<keyword evidence="2" id="KW-1185">Reference proteome</keyword>
<evidence type="ECO:0008006" key="3">
    <source>
        <dbReference type="Google" id="ProtNLM"/>
    </source>
</evidence>
<dbReference type="Proteomes" id="UP000051790">
    <property type="component" value="Unassembled WGS sequence"/>
</dbReference>
<accession>A0A0R1QJT8</accession>
<evidence type="ECO:0000313" key="1">
    <source>
        <dbReference type="EMBL" id="KRL45055.1"/>
    </source>
</evidence>
<comment type="caution">
    <text evidence="1">The sequence shown here is derived from an EMBL/GenBank/DDBJ whole genome shotgun (WGS) entry which is preliminary data.</text>
</comment>
<dbReference type="InterPro" id="IPR020568">
    <property type="entry name" value="Ribosomal_Su5_D2-typ_SF"/>
</dbReference>
<dbReference type="PATRIC" id="fig|1423769.4.peg.905"/>